<name>A0AAV4CER4_9GAST</name>
<keyword evidence="1" id="KW-1133">Transmembrane helix</keyword>
<evidence type="ECO:0000256" key="1">
    <source>
        <dbReference type="SAM" id="Phobius"/>
    </source>
</evidence>
<comment type="caution">
    <text evidence="2">The sequence shown here is derived from an EMBL/GenBank/DDBJ whole genome shotgun (WGS) entry which is preliminary data.</text>
</comment>
<dbReference type="AlphaFoldDB" id="A0AAV4CER4"/>
<dbReference type="Proteomes" id="UP000735302">
    <property type="component" value="Unassembled WGS sequence"/>
</dbReference>
<keyword evidence="1" id="KW-0472">Membrane</keyword>
<organism evidence="2 3">
    <name type="scientific">Plakobranchus ocellatus</name>
    <dbReference type="NCBI Taxonomy" id="259542"/>
    <lineage>
        <taxon>Eukaryota</taxon>
        <taxon>Metazoa</taxon>
        <taxon>Spiralia</taxon>
        <taxon>Lophotrochozoa</taxon>
        <taxon>Mollusca</taxon>
        <taxon>Gastropoda</taxon>
        <taxon>Heterobranchia</taxon>
        <taxon>Euthyneura</taxon>
        <taxon>Panpulmonata</taxon>
        <taxon>Sacoglossa</taxon>
        <taxon>Placobranchoidea</taxon>
        <taxon>Plakobranchidae</taxon>
        <taxon>Plakobranchus</taxon>
    </lineage>
</organism>
<sequence>MRSFAEIGSSTISIIFSMIVTISHINIRLVHGNRFPRPNPVCIHLQLMPLTNHTVIRCGKNHISSSCNSGSSSNSRCSINGSSNSSCNNNNSSNSSNRSNKAAIVATEAAAVARAEVVATAAIVATVLAETAAVVRKVTTVTLTIGDTISHTVISHTESACTTFTNATPTT</sequence>
<keyword evidence="3" id="KW-1185">Reference proteome</keyword>
<proteinExistence type="predicted"/>
<keyword evidence="1" id="KW-0812">Transmembrane</keyword>
<feature type="transmembrane region" description="Helical" evidence="1">
    <location>
        <begin position="12"/>
        <end position="30"/>
    </location>
</feature>
<reference evidence="2 3" key="1">
    <citation type="journal article" date="2021" name="Elife">
        <title>Chloroplast acquisition without the gene transfer in kleptoplastic sea slugs, Plakobranchus ocellatus.</title>
        <authorList>
            <person name="Maeda T."/>
            <person name="Takahashi S."/>
            <person name="Yoshida T."/>
            <person name="Shimamura S."/>
            <person name="Takaki Y."/>
            <person name="Nagai Y."/>
            <person name="Toyoda A."/>
            <person name="Suzuki Y."/>
            <person name="Arimoto A."/>
            <person name="Ishii H."/>
            <person name="Satoh N."/>
            <person name="Nishiyama T."/>
            <person name="Hasebe M."/>
            <person name="Maruyama T."/>
            <person name="Minagawa J."/>
            <person name="Obokata J."/>
            <person name="Shigenobu S."/>
        </authorList>
    </citation>
    <scope>NUCLEOTIDE SEQUENCE [LARGE SCALE GENOMIC DNA]</scope>
</reference>
<evidence type="ECO:0000313" key="3">
    <source>
        <dbReference type="Proteomes" id="UP000735302"/>
    </source>
</evidence>
<accession>A0AAV4CER4</accession>
<protein>
    <submittedName>
        <fullName evidence="2">Uncharacterized protein</fullName>
    </submittedName>
</protein>
<gene>
    <name evidence="2" type="ORF">PoB_005693300</name>
</gene>
<evidence type="ECO:0000313" key="2">
    <source>
        <dbReference type="EMBL" id="GFO30428.1"/>
    </source>
</evidence>
<dbReference type="EMBL" id="BLXT01006238">
    <property type="protein sequence ID" value="GFO30428.1"/>
    <property type="molecule type" value="Genomic_DNA"/>
</dbReference>